<keyword evidence="2" id="KW-1185">Reference proteome</keyword>
<reference evidence="1 2" key="1">
    <citation type="submission" date="2023-03" db="EMBL/GenBank/DDBJ databases">
        <authorList>
            <person name="Kaur S."/>
            <person name="Espinosa-Saiz D."/>
            <person name="Velazquez E."/>
            <person name="Menendez E."/>
            <person name="diCenzo G.C."/>
        </authorList>
    </citation>
    <scope>NUCLEOTIDE SEQUENCE [LARGE SCALE GENOMIC DNA]</scope>
    <source>
        <strain evidence="1 2">LMG 24692</strain>
    </source>
</reference>
<gene>
    <name evidence="1" type="ORF">PZN02_004437</name>
</gene>
<protein>
    <submittedName>
        <fullName evidence="1">Uncharacterized protein</fullName>
    </submittedName>
</protein>
<dbReference type="EMBL" id="CP120374">
    <property type="protein sequence ID" value="WEX90866.1"/>
    <property type="molecule type" value="Genomic_DNA"/>
</dbReference>
<dbReference type="Proteomes" id="UP001229355">
    <property type="component" value="Chromosome 2"/>
</dbReference>
<dbReference type="RefSeq" id="WP_280662828.1">
    <property type="nucleotide sequence ID" value="NZ_CP120374.1"/>
</dbReference>
<accession>A0ABY8DPI7</accession>
<evidence type="ECO:0000313" key="1">
    <source>
        <dbReference type="EMBL" id="WEX90866.1"/>
    </source>
</evidence>
<name>A0ABY8DPI7_9HYPH</name>
<evidence type="ECO:0000313" key="2">
    <source>
        <dbReference type="Proteomes" id="UP001229355"/>
    </source>
</evidence>
<proteinExistence type="predicted"/>
<organism evidence="1 2">
    <name type="scientific">Sinorhizobium garamanticum</name>
    <dbReference type="NCBI Taxonomy" id="680247"/>
    <lineage>
        <taxon>Bacteria</taxon>
        <taxon>Pseudomonadati</taxon>
        <taxon>Pseudomonadota</taxon>
        <taxon>Alphaproteobacteria</taxon>
        <taxon>Hyphomicrobiales</taxon>
        <taxon>Rhizobiaceae</taxon>
        <taxon>Sinorhizobium/Ensifer group</taxon>
        <taxon>Sinorhizobium</taxon>
    </lineage>
</organism>
<sequence>MKPVSIATDQALRAALNRLVSGKAIRTDGRLTVANLAREANVSRATANRATAIVAQLRAVVAETATPPLKEPRPQPIDATRDQRDAANVIAQHLQVRALLQRASANRGGKLVFTISKLNDA</sequence>